<evidence type="ECO:0000313" key="2">
    <source>
        <dbReference type="Proteomes" id="UP000504634"/>
    </source>
</evidence>
<organism evidence="2 3">
    <name type="scientific">Drosophila lebanonensis</name>
    <name type="common">Fruit fly</name>
    <name type="synonym">Scaptodrosophila lebanonensis</name>
    <dbReference type="NCBI Taxonomy" id="7225"/>
    <lineage>
        <taxon>Eukaryota</taxon>
        <taxon>Metazoa</taxon>
        <taxon>Ecdysozoa</taxon>
        <taxon>Arthropoda</taxon>
        <taxon>Hexapoda</taxon>
        <taxon>Insecta</taxon>
        <taxon>Pterygota</taxon>
        <taxon>Neoptera</taxon>
        <taxon>Endopterygota</taxon>
        <taxon>Diptera</taxon>
        <taxon>Brachycera</taxon>
        <taxon>Muscomorpha</taxon>
        <taxon>Ephydroidea</taxon>
        <taxon>Drosophilidae</taxon>
        <taxon>Scaptodrosophila</taxon>
    </lineage>
</organism>
<keyword evidence="1" id="KW-0175">Coiled coil</keyword>
<dbReference type="GeneID" id="115620423"/>
<sequence length="351" mass="39741">MGRVCHEHFRTEDIIGSMQCAMGIKRRRLLKKGAIPVYKEKQDGSIPESRRKELIAALLKEDEASISCDLNPECNTPNTMLGSCKNIEMESVDLGICIKEECDSKDMQEFISAPFEVDNGAGELHTTVSEKAPLNTENVPLTEWQSSPSADIKPDVSILNLGMEPLETEKLNTSKVVIGKPLSWQNAVKYPNANVIIVVEERNAKSDRSSAGESANESTLVRIEKLKIENTSLQIANKKLSQRLRKQQLRFDQLLRKKCAEYTQTKTELQRAQYFSRNMEALLLEIVTQGQLKKIKHGGRRLCWSAEDIANSFALYTKSPQGYRLLQEKKFPLPCLRTLRRWAKGIKMNSK</sequence>
<dbReference type="RefSeq" id="XP_030369509.1">
    <property type="nucleotide sequence ID" value="XM_030513649.1"/>
</dbReference>
<dbReference type="Proteomes" id="UP000504634">
    <property type="component" value="Unplaced"/>
</dbReference>
<reference evidence="3" key="1">
    <citation type="submission" date="2025-08" db="UniProtKB">
        <authorList>
            <consortium name="RefSeq"/>
        </authorList>
    </citation>
    <scope>IDENTIFICATION</scope>
    <source>
        <strain evidence="3">11010-0011.00</strain>
        <tissue evidence="3">Whole body</tissue>
    </source>
</reference>
<protein>
    <submittedName>
        <fullName evidence="3">Uncharacterized protein LOC115620423</fullName>
    </submittedName>
</protein>
<keyword evidence="2" id="KW-1185">Reference proteome</keyword>
<dbReference type="AlphaFoldDB" id="A0A6J2T0E2"/>
<gene>
    <name evidence="3" type="primary">LOC115620423</name>
</gene>
<name>A0A6J2T0E2_DROLE</name>
<evidence type="ECO:0000313" key="3">
    <source>
        <dbReference type="RefSeq" id="XP_030369509.1"/>
    </source>
</evidence>
<evidence type="ECO:0000256" key="1">
    <source>
        <dbReference type="SAM" id="Coils"/>
    </source>
</evidence>
<feature type="coiled-coil region" evidence="1">
    <location>
        <begin position="223"/>
        <end position="257"/>
    </location>
</feature>
<dbReference type="OrthoDB" id="6627680at2759"/>
<proteinExistence type="predicted"/>
<accession>A0A6J2T0E2</accession>